<dbReference type="PANTHER" id="PTHR34512:SF30">
    <property type="entry name" value="OUTER MEMBRANE PROTEIN ASSEMBLY FACTOR BAMB"/>
    <property type="match status" value="1"/>
</dbReference>
<dbReference type="InterPro" id="IPR018391">
    <property type="entry name" value="PQQ_b-propeller_rpt"/>
</dbReference>
<evidence type="ECO:0000256" key="1">
    <source>
        <dbReference type="SAM" id="SignalP"/>
    </source>
</evidence>
<reference evidence="3" key="1">
    <citation type="submission" date="2021-05" db="EMBL/GenBank/DDBJ databases">
        <title>Complete genome sequence of the cellulolytic planctomycete Telmatocola sphagniphila SP2T and characterization of the first cellulase from planctomycetes.</title>
        <authorList>
            <person name="Rakitin A.L."/>
            <person name="Beletsky A.V."/>
            <person name="Naumoff D.G."/>
            <person name="Kulichevskaya I.S."/>
            <person name="Mardanov A.V."/>
            <person name="Ravin N.V."/>
            <person name="Dedysh S.N."/>
        </authorList>
    </citation>
    <scope>NUCLEOTIDE SEQUENCE</scope>
    <source>
        <strain evidence="3">SP2T</strain>
    </source>
</reference>
<dbReference type="Proteomes" id="UP000676194">
    <property type="component" value="Chromosome"/>
</dbReference>
<dbReference type="Pfam" id="PF13360">
    <property type="entry name" value="PQQ_2"/>
    <property type="match status" value="1"/>
</dbReference>
<dbReference type="Gene3D" id="2.40.10.480">
    <property type="match status" value="1"/>
</dbReference>
<dbReference type="SUPFAM" id="SSF50998">
    <property type="entry name" value="Quinoprotein alcohol dehydrogenase-like"/>
    <property type="match status" value="1"/>
</dbReference>
<dbReference type="InterPro" id="IPR015943">
    <property type="entry name" value="WD40/YVTN_repeat-like_dom_sf"/>
</dbReference>
<evidence type="ECO:0000259" key="2">
    <source>
        <dbReference type="Pfam" id="PF13360"/>
    </source>
</evidence>
<evidence type="ECO:0000313" key="3">
    <source>
        <dbReference type="EMBL" id="QVL29830.1"/>
    </source>
</evidence>
<feature type="signal peptide" evidence="1">
    <location>
        <begin position="1"/>
        <end position="18"/>
    </location>
</feature>
<dbReference type="KEGG" id="tsph:KIH39_13210"/>
<accession>A0A8E6ETA7</accession>
<dbReference type="RefSeq" id="WP_213493712.1">
    <property type="nucleotide sequence ID" value="NZ_CP074694.1"/>
</dbReference>
<dbReference type="AlphaFoldDB" id="A0A8E6ETA7"/>
<organism evidence="3 4">
    <name type="scientific">Telmatocola sphagniphila</name>
    <dbReference type="NCBI Taxonomy" id="1123043"/>
    <lineage>
        <taxon>Bacteria</taxon>
        <taxon>Pseudomonadati</taxon>
        <taxon>Planctomycetota</taxon>
        <taxon>Planctomycetia</taxon>
        <taxon>Gemmatales</taxon>
        <taxon>Gemmataceae</taxon>
    </lineage>
</organism>
<dbReference type="PANTHER" id="PTHR34512">
    <property type="entry name" value="CELL SURFACE PROTEIN"/>
    <property type="match status" value="1"/>
</dbReference>
<feature type="domain" description="Pyrrolo-quinoline quinone repeat" evidence="2">
    <location>
        <begin position="94"/>
        <end position="348"/>
    </location>
</feature>
<dbReference type="SMART" id="SM00564">
    <property type="entry name" value="PQQ"/>
    <property type="match status" value="4"/>
</dbReference>
<feature type="chain" id="PRO_5034260213" evidence="1">
    <location>
        <begin position="19"/>
        <end position="442"/>
    </location>
</feature>
<sequence>MKKWALLSVFLLGSNARADDWPQWMGPQRDNIWREKGILEKFPKEGPNVLWRAEVGGGYAGPAVAEGKVFVTDFITKDNVKVDNFARKPNDGTERVLCLDEKTGKELWKYEYPVRYAISYPAGPRCTPEYRTGKVYNLGAEGNLVCLDAATGKVIWSHDLKAEYKTKSALWGYAGHPLIDGKKLITLVGGNGSHVAAFDIETGKEIWKARTSPANPGDGGQGYSPPTIIQSGGTRQLIVMAPNAVTSLDPETGKEFWTTPYEATNNSIIMTPLVFGDYLFVGGYLNKNLLLKLNKEKPGVEVVWKDKQKYGISPLNVQPMLVDNVIYGMDSNGTTYAVEMPSGKRLWETAQPVATSETDRPAPCATAFIVKNEDRYFFFTEKGELVIGKLSPKGYEEIDRTKLLTPTNNAFGHDVLWCAPAYANKHIYVRNDKEIICVDLSK</sequence>
<keyword evidence="4" id="KW-1185">Reference proteome</keyword>
<dbReference type="Gene3D" id="2.130.10.10">
    <property type="entry name" value="YVTN repeat-like/Quinoprotein amine dehydrogenase"/>
    <property type="match status" value="1"/>
</dbReference>
<keyword evidence="1" id="KW-0732">Signal</keyword>
<dbReference type="InterPro" id="IPR002372">
    <property type="entry name" value="PQQ_rpt_dom"/>
</dbReference>
<dbReference type="InterPro" id="IPR011047">
    <property type="entry name" value="Quinoprotein_ADH-like_sf"/>
</dbReference>
<proteinExistence type="predicted"/>
<gene>
    <name evidence="3" type="ORF">KIH39_13210</name>
</gene>
<protein>
    <submittedName>
        <fullName evidence="3">PQQ-binding-like beta-propeller repeat protein</fullName>
    </submittedName>
</protein>
<evidence type="ECO:0000313" key="4">
    <source>
        <dbReference type="Proteomes" id="UP000676194"/>
    </source>
</evidence>
<dbReference type="EMBL" id="CP074694">
    <property type="protein sequence ID" value="QVL29830.1"/>
    <property type="molecule type" value="Genomic_DNA"/>
</dbReference>
<name>A0A8E6ETA7_9BACT</name>